<gene>
    <name evidence="2" type="ORF">HMPREF3213_02153</name>
</gene>
<keyword evidence="1" id="KW-1133">Transmembrane helix</keyword>
<evidence type="ECO:0000256" key="1">
    <source>
        <dbReference type="SAM" id="Phobius"/>
    </source>
</evidence>
<sequence>MWEMLRPVLLGVCAAFFFAVTFVLNRSMELSGGSWIWSASLRYILMVPFLLVIVLARKNFQALWAEMKKHPAGWLLWSFTGFVLFYAPLCFSAAYAPGWLVAGTWQITILSGSLLAPFFFKTVETPKGLLKIREPIPFRGLRWSLVILLGVLMMQLEQAGRISFREMMLGVLPVIVATFAYPLGNRKMMELCEGRLDTFQRVLGMTLASLPFWFILSLYGLKASGPPSGNQIVQSGVVAVFSGVIATVLFFRATDLVRGDMQKLSLVEATQSLEVLFALFGEMAILPVAAPSLLSWFGIITVAAGMVLHSLMSRKPVAPAAWKMKKSEISG</sequence>
<dbReference type="Pfam" id="PF13536">
    <property type="entry name" value="EmrE"/>
    <property type="match status" value="1"/>
</dbReference>
<keyword evidence="1" id="KW-0812">Transmembrane</keyword>
<reference evidence="3" key="1">
    <citation type="submission" date="2016-01" db="EMBL/GenBank/DDBJ databases">
        <authorList>
            <person name="Mitreva M."/>
            <person name="Pepin K.H."/>
            <person name="Mihindukulasuriya K.A."/>
            <person name="Fulton R."/>
            <person name="Fronick C."/>
            <person name="O'Laughlin M."/>
            <person name="Miner T."/>
            <person name="Herter B."/>
            <person name="Rosa B.A."/>
            <person name="Cordes M."/>
            <person name="Tomlinson C."/>
            <person name="Wollam A."/>
            <person name="Palsikar V.B."/>
            <person name="Mardis E.R."/>
            <person name="Wilson R.K."/>
        </authorList>
    </citation>
    <scope>NUCLEOTIDE SEQUENCE [LARGE SCALE GENOMIC DNA]</scope>
    <source>
        <strain evidence="3">GED7749B</strain>
    </source>
</reference>
<organism evidence="2 3">
    <name type="scientific">Heyndrickxia coagulans</name>
    <name type="common">Weizmannia coagulans</name>
    <dbReference type="NCBI Taxonomy" id="1398"/>
    <lineage>
        <taxon>Bacteria</taxon>
        <taxon>Bacillati</taxon>
        <taxon>Bacillota</taxon>
        <taxon>Bacilli</taxon>
        <taxon>Bacillales</taxon>
        <taxon>Bacillaceae</taxon>
        <taxon>Heyndrickxia</taxon>
    </lineage>
</organism>
<dbReference type="AlphaFoldDB" id="A0A133KNI8"/>
<feature type="transmembrane region" description="Helical" evidence="1">
    <location>
        <begin position="140"/>
        <end position="156"/>
    </location>
</feature>
<name>A0A133KNI8_HEYCO</name>
<feature type="transmembrane region" description="Helical" evidence="1">
    <location>
        <begin position="162"/>
        <end position="181"/>
    </location>
</feature>
<comment type="caution">
    <text evidence="2">The sequence shown here is derived from an EMBL/GenBank/DDBJ whole genome shotgun (WGS) entry which is preliminary data.</text>
</comment>
<dbReference type="InterPro" id="IPR032713">
    <property type="entry name" value="EmrE"/>
</dbReference>
<dbReference type="Proteomes" id="UP000070376">
    <property type="component" value="Unassembled WGS sequence"/>
</dbReference>
<keyword evidence="1" id="KW-0472">Membrane</keyword>
<feature type="transmembrane region" description="Helical" evidence="1">
    <location>
        <begin position="102"/>
        <end position="120"/>
    </location>
</feature>
<feature type="transmembrane region" description="Helical" evidence="1">
    <location>
        <begin position="296"/>
        <end position="313"/>
    </location>
</feature>
<feature type="transmembrane region" description="Helical" evidence="1">
    <location>
        <begin position="35"/>
        <end position="55"/>
    </location>
</feature>
<feature type="transmembrane region" description="Helical" evidence="1">
    <location>
        <begin position="202"/>
        <end position="220"/>
    </location>
</feature>
<dbReference type="PATRIC" id="fig|1398.22.peg.2158"/>
<feature type="transmembrane region" description="Helical" evidence="1">
    <location>
        <begin position="232"/>
        <end position="251"/>
    </location>
</feature>
<protein>
    <recommendedName>
        <fullName evidence="4">Multidrug resistance efflux transporter family protein</fullName>
    </recommendedName>
</protein>
<evidence type="ECO:0000313" key="3">
    <source>
        <dbReference type="Proteomes" id="UP000070376"/>
    </source>
</evidence>
<dbReference type="EMBL" id="LRPN01000083">
    <property type="protein sequence ID" value="KWZ81000.1"/>
    <property type="molecule type" value="Genomic_DNA"/>
</dbReference>
<evidence type="ECO:0008006" key="4">
    <source>
        <dbReference type="Google" id="ProtNLM"/>
    </source>
</evidence>
<proteinExistence type="predicted"/>
<accession>A0A133KNI8</accession>
<feature type="transmembrane region" description="Helical" evidence="1">
    <location>
        <begin position="75"/>
        <end position="96"/>
    </location>
</feature>
<evidence type="ECO:0000313" key="2">
    <source>
        <dbReference type="EMBL" id="KWZ81000.1"/>
    </source>
</evidence>